<evidence type="ECO:0000256" key="1">
    <source>
        <dbReference type="SAM" id="Phobius"/>
    </source>
</evidence>
<feature type="non-terminal residue" evidence="2">
    <location>
        <position position="1"/>
    </location>
</feature>
<keyword evidence="1" id="KW-0812">Transmembrane</keyword>
<dbReference type="AlphaFoldDB" id="A0A382LXH0"/>
<protein>
    <submittedName>
        <fullName evidence="2">Uncharacterized protein</fullName>
    </submittedName>
</protein>
<evidence type="ECO:0000313" key="2">
    <source>
        <dbReference type="EMBL" id="SVC41444.1"/>
    </source>
</evidence>
<keyword evidence="1" id="KW-1133">Transmembrane helix</keyword>
<organism evidence="2">
    <name type="scientific">marine metagenome</name>
    <dbReference type="NCBI Taxonomy" id="408172"/>
    <lineage>
        <taxon>unclassified sequences</taxon>
        <taxon>metagenomes</taxon>
        <taxon>ecological metagenomes</taxon>
    </lineage>
</organism>
<feature type="transmembrane region" description="Helical" evidence="1">
    <location>
        <begin position="12"/>
        <end position="37"/>
    </location>
</feature>
<feature type="transmembrane region" description="Helical" evidence="1">
    <location>
        <begin position="75"/>
        <end position="97"/>
    </location>
</feature>
<sequence length="107" mass="11559">VYPIFSNREPAPAIGISIFIVPPCHFGLISCFLKLILSINSVTYLNVVLLTSVTGHKYAPLLSAPFLPIWESSTIIVSSGLDFALIIHLIYISALGLDKKTSSLANT</sequence>
<accession>A0A382LXH0</accession>
<keyword evidence="1" id="KW-0472">Membrane</keyword>
<feature type="transmembrane region" description="Helical" evidence="1">
    <location>
        <begin position="44"/>
        <end position="63"/>
    </location>
</feature>
<reference evidence="2" key="1">
    <citation type="submission" date="2018-05" db="EMBL/GenBank/DDBJ databases">
        <authorList>
            <person name="Lanie J.A."/>
            <person name="Ng W.-L."/>
            <person name="Kazmierczak K.M."/>
            <person name="Andrzejewski T.M."/>
            <person name="Davidsen T.M."/>
            <person name="Wayne K.J."/>
            <person name="Tettelin H."/>
            <person name="Glass J.I."/>
            <person name="Rusch D."/>
            <person name="Podicherti R."/>
            <person name="Tsui H.-C.T."/>
            <person name="Winkler M.E."/>
        </authorList>
    </citation>
    <scope>NUCLEOTIDE SEQUENCE</scope>
</reference>
<proteinExistence type="predicted"/>
<dbReference type="EMBL" id="UINC01089940">
    <property type="protein sequence ID" value="SVC41444.1"/>
    <property type="molecule type" value="Genomic_DNA"/>
</dbReference>
<name>A0A382LXH0_9ZZZZ</name>
<gene>
    <name evidence="2" type="ORF">METZ01_LOCUS294298</name>
</gene>